<gene>
    <name evidence="1" type="ORF">BDN72DRAFT_844338</name>
</gene>
<evidence type="ECO:0000313" key="1">
    <source>
        <dbReference type="EMBL" id="TFK66490.1"/>
    </source>
</evidence>
<protein>
    <submittedName>
        <fullName evidence="1">Uncharacterized protein</fullName>
    </submittedName>
</protein>
<dbReference type="EMBL" id="ML208404">
    <property type="protein sequence ID" value="TFK66490.1"/>
    <property type="molecule type" value="Genomic_DNA"/>
</dbReference>
<proteinExistence type="predicted"/>
<evidence type="ECO:0000313" key="2">
    <source>
        <dbReference type="Proteomes" id="UP000308600"/>
    </source>
</evidence>
<name>A0ACD3AL45_9AGAR</name>
<dbReference type="Proteomes" id="UP000308600">
    <property type="component" value="Unassembled WGS sequence"/>
</dbReference>
<organism evidence="1 2">
    <name type="scientific">Pluteus cervinus</name>
    <dbReference type="NCBI Taxonomy" id="181527"/>
    <lineage>
        <taxon>Eukaryota</taxon>
        <taxon>Fungi</taxon>
        <taxon>Dikarya</taxon>
        <taxon>Basidiomycota</taxon>
        <taxon>Agaricomycotina</taxon>
        <taxon>Agaricomycetes</taxon>
        <taxon>Agaricomycetidae</taxon>
        <taxon>Agaricales</taxon>
        <taxon>Pluteineae</taxon>
        <taxon>Pluteaceae</taxon>
        <taxon>Pluteus</taxon>
    </lineage>
</organism>
<keyword evidence="2" id="KW-1185">Reference proteome</keyword>
<accession>A0ACD3AL45</accession>
<sequence>MKIRRRTTGRGYCSSITSCLKFPGYHGQRLVLAGIIKQPRRGGFDIQISTCAVKTPR</sequence>
<reference evidence="1 2" key="1">
    <citation type="journal article" date="2019" name="Nat. Ecol. Evol.">
        <title>Megaphylogeny resolves global patterns of mushroom evolution.</title>
        <authorList>
            <person name="Varga T."/>
            <person name="Krizsan K."/>
            <person name="Foldi C."/>
            <person name="Dima B."/>
            <person name="Sanchez-Garcia M."/>
            <person name="Sanchez-Ramirez S."/>
            <person name="Szollosi G.J."/>
            <person name="Szarkandi J.G."/>
            <person name="Papp V."/>
            <person name="Albert L."/>
            <person name="Andreopoulos W."/>
            <person name="Angelini C."/>
            <person name="Antonin V."/>
            <person name="Barry K.W."/>
            <person name="Bougher N.L."/>
            <person name="Buchanan P."/>
            <person name="Buyck B."/>
            <person name="Bense V."/>
            <person name="Catcheside P."/>
            <person name="Chovatia M."/>
            <person name="Cooper J."/>
            <person name="Damon W."/>
            <person name="Desjardin D."/>
            <person name="Finy P."/>
            <person name="Geml J."/>
            <person name="Haridas S."/>
            <person name="Hughes K."/>
            <person name="Justo A."/>
            <person name="Karasinski D."/>
            <person name="Kautmanova I."/>
            <person name="Kiss B."/>
            <person name="Kocsube S."/>
            <person name="Kotiranta H."/>
            <person name="LaButti K.M."/>
            <person name="Lechner B.E."/>
            <person name="Liimatainen K."/>
            <person name="Lipzen A."/>
            <person name="Lukacs Z."/>
            <person name="Mihaltcheva S."/>
            <person name="Morgado L.N."/>
            <person name="Niskanen T."/>
            <person name="Noordeloos M.E."/>
            <person name="Ohm R.A."/>
            <person name="Ortiz-Santana B."/>
            <person name="Ovrebo C."/>
            <person name="Racz N."/>
            <person name="Riley R."/>
            <person name="Savchenko A."/>
            <person name="Shiryaev A."/>
            <person name="Soop K."/>
            <person name="Spirin V."/>
            <person name="Szebenyi C."/>
            <person name="Tomsovsky M."/>
            <person name="Tulloss R.E."/>
            <person name="Uehling J."/>
            <person name="Grigoriev I.V."/>
            <person name="Vagvolgyi C."/>
            <person name="Papp T."/>
            <person name="Martin F.M."/>
            <person name="Miettinen O."/>
            <person name="Hibbett D.S."/>
            <person name="Nagy L.G."/>
        </authorList>
    </citation>
    <scope>NUCLEOTIDE SEQUENCE [LARGE SCALE GENOMIC DNA]</scope>
    <source>
        <strain evidence="1 2">NL-1719</strain>
    </source>
</reference>